<reference evidence="3" key="1">
    <citation type="journal article" date="2005" name="Nature">
        <title>The map-based sequence of the rice genome.</title>
        <authorList>
            <consortium name="International rice genome sequencing project (IRGSP)"/>
            <person name="Matsumoto T."/>
            <person name="Wu J."/>
            <person name="Kanamori H."/>
            <person name="Katayose Y."/>
            <person name="Fujisawa M."/>
            <person name="Namiki N."/>
            <person name="Mizuno H."/>
            <person name="Yamamoto K."/>
            <person name="Antonio B.A."/>
            <person name="Baba T."/>
            <person name="Sakata K."/>
            <person name="Nagamura Y."/>
            <person name="Aoki H."/>
            <person name="Arikawa K."/>
            <person name="Arita K."/>
            <person name="Bito T."/>
            <person name="Chiden Y."/>
            <person name="Fujitsuka N."/>
            <person name="Fukunaka R."/>
            <person name="Hamada M."/>
            <person name="Harada C."/>
            <person name="Hayashi A."/>
            <person name="Hijishita S."/>
            <person name="Honda M."/>
            <person name="Hosokawa S."/>
            <person name="Ichikawa Y."/>
            <person name="Idonuma A."/>
            <person name="Iijima M."/>
            <person name="Ikeda M."/>
            <person name="Ikeno M."/>
            <person name="Ito K."/>
            <person name="Ito S."/>
            <person name="Ito T."/>
            <person name="Ito Y."/>
            <person name="Ito Y."/>
            <person name="Iwabuchi A."/>
            <person name="Kamiya K."/>
            <person name="Karasawa W."/>
            <person name="Kurita K."/>
            <person name="Katagiri S."/>
            <person name="Kikuta A."/>
            <person name="Kobayashi H."/>
            <person name="Kobayashi N."/>
            <person name="Machita K."/>
            <person name="Maehara T."/>
            <person name="Masukawa M."/>
            <person name="Mizubayashi T."/>
            <person name="Mukai Y."/>
            <person name="Nagasaki H."/>
            <person name="Nagata Y."/>
            <person name="Naito S."/>
            <person name="Nakashima M."/>
            <person name="Nakama Y."/>
            <person name="Nakamichi Y."/>
            <person name="Nakamura M."/>
            <person name="Meguro A."/>
            <person name="Negishi M."/>
            <person name="Ohta I."/>
            <person name="Ohta T."/>
            <person name="Okamoto M."/>
            <person name="Ono N."/>
            <person name="Saji S."/>
            <person name="Sakaguchi M."/>
            <person name="Sakai K."/>
            <person name="Shibata M."/>
            <person name="Shimokawa T."/>
            <person name="Song J."/>
            <person name="Takazaki Y."/>
            <person name="Terasawa K."/>
            <person name="Tsugane M."/>
            <person name="Tsuji K."/>
            <person name="Ueda S."/>
            <person name="Waki K."/>
            <person name="Yamagata H."/>
            <person name="Yamamoto M."/>
            <person name="Yamamoto S."/>
            <person name="Yamane H."/>
            <person name="Yoshiki S."/>
            <person name="Yoshihara R."/>
            <person name="Yukawa K."/>
            <person name="Zhong H."/>
            <person name="Yano M."/>
            <person name="Yuan Q."/>
            <person name="Ouyang S."/>
            <person name="Liu J."/>
            <person name="Jones K.M."/>
            <person name="Gansberger K."/>
            <person name="Moffat K."/>
            <person name="Hill J."/>
            <person name="Bera J."/>
            <person name="Fadrosh D."/>
            <person name="Jin S."/>
            <person name="Johri S."/>
            <person name="Kim M."/>
            <person name="Overton L."/>
            <person name="Reardon M."/>
            <person name="Tsitrin T."/>
            <person name="Vuong H."/>
            <person name="Weaver B."/>
            <person name="Ciecko A."/>
            <person name="Tallon L."/>
            <person name="Jackson J."/>
            <person name="Pai G."/>
            <person name="Aken S.V."/>
            <person name="Utterback T."/>
            <person name="Reidmuller S."/>
            <person name="Feldblyum T."/>
            <person name="Hsiao J."/>
            <person name="Zismann V."/>
            <person name="Iobst S."/>
            <person name="de Vazeille A.R."/>
            <person name="Buell C.R."/>
            <person name="Ying K."/>
            <person name="Li Y."/>
            <person name="Lu T."/>
            <person name="Huang Y."/>
            <person name="Zhao Q."/>
            <person name="Feng Q."/>
            <person name="Zhang L."/>
            <person name="Zhu J."/>
            <person name="Weng Q."/>
            <person name="Mu J."/>
            <person name="Lu Y."/>
            <person name="Fan D."/>
            <person name="Liu Y."/>
            <person name="Guan J."/>
            <person name="Zhang Y."/>
            <person name="Yu S."/>
            <person name="Liu X."/>
            <person name="Zhang Y."/>
            <person name="Hong G."/>
            <person name="Han B."/>
            <person name="Choisne N."/>
            <person name="Demange N."/>
            <person name="Orjeda G."/>
            <person name="Samain S."/>
            <person name="Cattolico L."/>
            <person name="Pelletier E."/>
            <person name="Couloux A."/>
            <person name="Segurens B."/>
            <person name="Wincker P."/>
            <person name="D'Hont A."/>
            <person name="Scarpelli C."/>
            <person name="Weissenbach J."/>
            <person name="Salanoubat M."/>
            <person name="Quetier F."/>
            <person name="Yu Y."/>
            <person name="Kim H.R."/>
            <person name="Rambo T."/>
            <person name="Currie J."/>
            <person name="Collura K."/>
            <person name="Luo M."/>
            <person name="Yang T."/>
            <person name="Ammiraju J.S.S."/>
            <person name="Engler F."/>
            <person name="Soderlund C."/>
            <person name="Wing R.A."/>
            <person name="Palmer L.E."/>
            <person name="de la Bastide M."/>
            <person name="Spiegel L."/>
            <person name="Nascimento L."/>
            <person name="Zutavern T."/>
            <person name="O'Shaughnessy A."/>
            <person name="Dike S."/>
            <person name="Dedhia N."/>
            <person name="Preston R."/>
            <person name="Balija V."/>
            <person name="McCombie W.R."/>
            <person name="Chow T."/>
            <person name="Chen H."/>
            <person name="Chung M."/>
            <person name="Chen C."/>
            <person name="Shaw J."/>
            <person name="Wu H."/>
            <person name="Hsiao K."/>
            <person name="Chao Y."/>
            <person name="Chu M."/>
            <person name="Cheng C."/>
            <person name="Hour A."/>
            <person name="Lee P."/>
            <person name="Lin S."/>
            <person name="Lin Y."/>
            <person name="Liou J."/>
            <person name="Liu S."/>
            <person name="Hsing Y."/>
            <person name="Raghuvanshi S."/>
            <person name="Mohanty A."/>
            <person name="Bharti A.K."/>
            <person name="Gaur A."/>
            <person name="Gupta V."/>
            <person name="Kumar D."/>
            <person name="Ravi V."/>
            <person name="Vij S."/>
            <person name="Kapur A."/>
            <person name="Khurana P."/>
            <person name="Khurana P."/>
            <person name="Khurana J.P."/>
            <person name="Tyagi A.K."/>
            <person name="Gaikwad K."/>
            <person name="Singh A."/>
            <person name="Dalal V."/>
            <person name="Srivastava S."/>
            <person name="Dixit A."/>
            <person name="Pal A.K."/>
            <person name="Ghazi I.A."/>
            <person name="Yadav M."/>
            <person name="Pandit A."/>
            <person name="Bhargava A."/>
            <person name="Sureshbabu K."/>
            <person name="Batra K."/>
            <person name="Sharma T.R."/>
            <person name="Mohapatra T."/>
            <person name="Singh N.K."/>
            <person name="Messing J."/>
            <person name="Nelson A.B."/>
            <person name="Fuks G."/>
            <person name="Kavchok S."/>
            <person name="Keizer G."/>
            <person name="Linton E."/>
            <person name="Llaca V."/>
            <person name="Song R."/>
            <person name="Tanyolac B."/>
            <person name="Young S."/>
            <person name="Ho-Il K."/>
            <person name="Hahn J.H."/>
            <person name="Sangsakoo G."/>
            <person name="Vanavichit A."/>
            <person name="de Mattos Luiz.A.T."/>
            <person name="Zimmer P.D."/>
            <person name="Malone G."/>
            <person name="Dellagostin O."/>
            <person name="de Oliveira A.C."/>
            <person name="Bevan M."/>
            <person name="Bancroft I."/>
            <person name="Minx P."/>
            <person name="Cordum H."/>
            <person name="Wilson R."/>
            <person name="Cheng Z."/>
            <person name="Jin W."/>
            <person name="Jiang J."/>
            <person name="Leong S.A."/>
            <person name="Iwama H."/>
            <person name="Gojobori T."/>
            <person name="Itoh T."/>
            <person name="Niimura Y."/>
            <person name="Fujii Y."/>
            <person name="Habara T."/>
            <person name="Sakai H."/>
            <person name="Sato Y."/>
            <person name="Wilson G."/>
            <person name="Kumar K."/>
            <person name="McCouch S."/>
            <person name="Juretic N."/>
            <person name="Hoen D."/>
            <person name="Wright S."/>
            <person name="Bruskiewich R."/>
            <person name="Bureau T."/>
            <person name="Miyao A."/>
            <person name="Hirochika H."/>
            <person name="Nishikawa T."/>
            <person name="Kadowaki K."/>
            <person name="Sugiura M."/>
            <person name="Burr B."/>
            <person name="Sasaki T."/>
        </authorList>
    </citation>
    <scope>NUCLEOTIDE SEQUENCE [LARGE SCALE GENOMIC DNA]</scope>
    <source>
        <strain evidence="3">cv. Nipponbare</strain>
    </source>
</reference>
<feature type="region of interest" description="Disordered" evidence="1">
    <location>
        <begin position="242"/>
        <end position="271"/>
    </location>
</feature>
<gene>
    <name evidence="2" type="ordered locus">Os08g0114225</name>
    <name evidence="2" type="ORF">OSNPB_080114225</name>
</gene>
<dbReference type="EMBL" id="AP014964">
    <property type="protein sequence ID" value="BAT03542.1"/>
    <property type="molecule type" value="Genomic_DNA"/>
</dbReference>
<sequence>MEAVAEEALGEEHLGAHPLVVPAEGVVVVPGAELHPVRLHVRHERRVPRRAVQPRRPPQELVVVARVGAVERAHRRRQRVAVRPAVPVGEVEHLRRGVEEARGVGRVGAAEHHGRRGERGGRLAGDVGTRLVGGDAVDAAGCVHVLGALPAAVVLVGVGDLDVERAGRGGGGLEEVVGAPAHGGAGVGQLGAHELAEVEHAPRQHRRRERHGQAELDVVAGVVVPAHQIHPLYWAPSVRPESARHGMRLPGGSLPERWPSKKMMDLASASA</sequence>
<evidence type="ECO:0000313" key="2">
    <source>
        <dbReference type="EMBL" id="BAT03542.1"/>
    </source>
</evidence>
<reference evidence="2 3" key="3">
    <citation type="journal article" date="2013" name="Rice">
        <title>Improvement of the Oryza sativa Nipponbare reference genome using next generation sequence and optical map data.</title>
        <authorList>
            <person name="Kawahara Y."/>
            <person name="de la Bastide M."/>
            <person name="Hamilton J.P."/>
            <person name="Kanamori H."/>
            <person name="McCombie W.R."/>
            <person name="Ouyang S."/>
            <person name="Schwartz D.C."/>
            <person name="Tanaka T."/>
            <person name="Wu J."/>
            <person name="Zhou S."/>
            <person name="Childs K.L."/>
            <person name="Davidson R.M."/>
            <person name="Lin H."/>
            <person name="Quesada-Ocampo L."/>
            <person name="Vaillancourt B."/>
            <person name="Sakai H."/>
            <person name="Lee S.S."/>
            <person name="Kim J."/>
            <person name="Numa H."/>
            <person name="Itoh T."/>
            <person name="Buell C.R."/>
            <person name="Matsumoto T."/>
        </authorList>
    </citation>
    <scope>NUCLEOTIDE SEQUENCE [LARGE SCALE GENOMIC DNA]</scope>
    <source>
        <strain evidence="3">cv. Nipponbare</strain>
    </source>
</reference>
<protein>
    <submittedName>
        <fullName evidence="2">Os08g0114225 protein</fullName>
    </submittedName>
</protein>
<dbReference type="PaxDb" id="39947-A0A0P0XAW7"/>
<dbReference type="Proteomes" id="UP000059680">
    <property type="component" value="Chromosome 8"/>
</dbReference>
<evidence type="ECO:0000313" key="3">
    <source>
        <dbReference type="Proteomes" id="UP000059680"/>
    </source>
</evidence>
<name>A0A0P0XAW7_ORYSJ</name>
<keyword evidence="3" id="KW-1185">Reference proteome</keyword>
<evidence type="ECO:0000256" key="1">
    <source>
        <dbReference type="SAM" id="MobiDB-lite"/>
    </source>
</evidence>
<dbReference type="InParanoid" id="A0A0P0XAW7"/>
<dbReference type="AlphaFoldDB" id="A0A0P0XAW7"/>
<accession>A0A0P0XAW7</accession>
<organism evidence="2 3">
    <name type="scientific">Oryza sativa subsp. japonica</name>
    <name type="common">Rice</name>
    <dbReference type="NCBI Taxonomy" id="39947"/>
    <lineage>
        <taxon>Eukaryota</taxon>
        <taxon>Viridiplantae</taxon>
        <taxon>Streptophyta</taxon>
        <taxon>Embryophyta</taxon>
        <taxon>Tracheophyta</taxon>
        <taxon>Spermatophyta</taxon>
        <taxon>Magnoliopsida</taxon>
        <taxon>Liliopsida</taxon>
        <taxon>Poales</taxon>
        <taxon>Poaceae</taxon>
        <taxon>BOP clade</taxon>
        <taxon>Oryzoideae</taxon>
        <taxon>Oryzeae</taxon>
        <taxon>Oryzinae</taxon>
        <taxon>Oryza</taxon>
        <taxon>Oryza sativa</taxon>
    </lineage>
</organism>
<reference evidence="2 3" key="2">
    <citation type="journal article" date="2013" name="Plant Cell Physiol.">
        <title>Rice Annotation Project Database (RAP-DB): an integrative and interactive database for rice genomics.</title>
        <authorList>
            <person name="Sakai H."/>
            <person name="Lee S.S."/>
            <person name="Tanaka T."/>
            <person name="Numa H."/>
            <person name="Kim J."/>
            <person name="Kawahara Y."/>
            <person name="Wakimoto H."/>
            <person name="Yang C.C."/>
            <person name="Iwamoto M."/>
            <person name="Abe T."/>
            <person name="Yamada Y."/>
            <person name="Muto A."/>
            <person name="Inokuchi H."/>
            <person name="Ikemura T."/>
            <person name="Matsumoto T."/>
            <person name="Sasaki T."/>
            <person name="Itoh T."/>
        </authorList>
    </citation>
    <scope>NUCLEOTIDE SEQUENCE [LARGE SCALE GENOMIC DNA]</scope>
    <source>
        <strain evidence="3">cv. Nipponbare</strain>
    </source>
</reference>
<dbReference type="Gramene" id="Os08t0114225-00">
    <property type="protein sequence ID" value="Os08t0114225-00"/>
    <property type="gene ID" value="Os08g0114225"/>
</dbReference>
<dbReference type="FunCoup" id="A0A0P0XAW7">
    <property type="interactions" value="10"/>
</dbReference>
<proteinExistence type="predicted"/>